<proteinExistence type="predicted"/>
<accession>A0A3B0UXC3</accession>
<organism evidence="1">
    <name type="scientific">hydrothermal vent metagenome</name>
    <dbReference type="NCBI Taxonomy" id="652676"/>
    <lineage>
        <taxon>unclassified sequences</taxon>
        <taxon>metagenomes</taxon>
        <taxon>ecological metagenomes</taxon>
    </lineage>
</organism>
<dbReference type="EMBL" id="UOEQ01000541">
    <property type="protein sequence ID" value="VAW24574.1"/>
    <property type="molecule type" value="Genomic_DNA"/>
</dbReference>
<reference evidence="1" key="1">
    <citation type="submission" date="2018-06" db="EMBL/GenBank/DDBJ databases">
        <authorList>
            <person name="Zhirakovskaya E."/>
        </authorList>
    </citation>
    <scope>NUCLEOTIDE SEQUENCE</scope>
</reference>
<protein>
    <submittedName>
        <fullName evidence="1">Uncharacterized protein</fullName>
    </submittedName>
</protein>
<gene>
    <name evidence="1" type="ORF">MNBD_ALPHA11-848</name>
</gene>
<name>A0A3B0UXC3_9ZZZZ</name>
<sequence length="123" mass="13998">MTAWLNADLVNINQKTNCDFFMNIRMQKTHSGFAVFALVKEEDQAHMENVETNNYQIKKGVLKMIIRSVWQLGRALNLPQILSEMDVLSDRTVDNLGLYSHEFARTNAGPNDFGFSGQSKTNN</sequence>
<evidence type="ECO:0000313" key="1">
    <source>
        <dbReference type="EMBL" id="VAW24574.1"/>
    </source>
</evidence>
<dbReference type="AlphaFoldDB" id="A0A3B0UXC3"/>